<evidence type="ECO:0000313" key="3">
    <source>
        <dbReference type="EMBL" id="OGG73824.1"/>
    </source>
</evidence>
<dbReference type="STRING" id="1798513.A3A40_00025"/>
<evidence type="ECO:0000256" key="1">
    <source>
        <dbReference type="SAM" id="MobiDB-lite"/>
    </source>
</evidence>
<evidence type="ECO:0000313" key="4">
    <source>
        <dbReference type="Proteomes" id="UP000178427"/>
    </source>
</evidence>
<reference evidence="3 4" key="1">
    <citation type="journal article" date="2016" name="Nat. Commun.">
        <title>Thousands of microbial genomes shed light on interconnected biogeochemical processes in an aquifer system.</title>
        <authorList>
            <person name="Anantharaman K."/>
            <person name="Brown C.T."/>
            <person name="Hug L.A."/>
            <person name="Sharon I."/>
            <person name="Castelle C.J."/>
            <person name="Probst A.J."/>
            <person name="Thomas B.C."/>
            <person name="Singh A."/>
            <person name="Wilkins M.J."/>
            <person name="Karaoz U."/>
            <person name="Brodie E.L."/>
            <person name="Williams K.H."/>
            <person name="Hubbard S.S."/>
            <person name="Banfield J.F."/>
        </authorList>
    </citation>
    <scope>NUCLEOTIDE SEQUENCE [LARGE SCALE GENOMIC DNA]</scope>
</reference>
<feature type="region of interest" description="Disordered" evidence="1">
    <location>
        <begin position="450"/>
        <end position="481"/>
    </location>
</feature>
<sequence length="481" mass="55312">MAEKVEFKKHPFWKKYLLFWGPGGAENLQDWLDDWEIEPIAVMPIAFLLLVWLAAVLDPDAVAGTFAMVVALSPIWLPIYLFVFFWSSWIHYIRLLFWFDQKHILLHIELPPEVSKSPLAMEVFLAAIYQTGGEGDFISRIWKGKSRPHWALELVGNEGRVDFYLYMRESWRNMLEAKLYGQFPEAKVTLVDDYVNKVPFTPETHGMWGHEFKKSDIALPIRTYIDYGLDKNTDTPEVQVDPITNVLEHMSEMGSGEYLWLQFVIRAHKKDEWYGFYLGKDSYEEGVKKALQKITKGAIERAQGLTDDPAEKKKVGSRGSTLLSPGEREQVEAIEHSKSKSLFEVGIRGLYIAEEGKFKGINTPNLITIFNSFRYPGYSSIGATRGQLIFTYPWQDWNNIRQDKTKKNLFFHYKHRAYFAAPYDQVPSYMTTEELATLWHFPNSMVKTPGLSRVPSRRSEPPPNLPMGPANLPAGKAGLPQ</sequence>
<protein>
    <submittedName>
        <fullName evidence="3">Uncharacterized protein</fullName>
    </submittedName>
</protein>
<keyword evidence="2" id="KW-1133">Transmembrane helix</keyword>
<dbReference type="AlphaFoldDB" id="A0A1F6EJN0"/>
<keyword evidence="2" id="KW-0812">Transmembrane</keyword>
<name>A0A1F6EJN0_9BACT</name>
<feature type="transmembrane region" description="Helical" evidence="2">
    <location>
        <begin position="63"/>
        <end position="86"/>
    </location>
</feature>
<dbReference type="Proteomes" id="UP000178427">
    <property type="component" value="Unassembled WGS sequence"/>
</dbReference>
<proteinExistence type="predicted"/>
<dbReference type="EMBL" id="MFMA01000032">
    <property type="protein sequence ID" value="OGG73824.1"/>
    <property type="molecule type" value="Genomic_DNA"/>
</dbReference>
<organism evidence="3 4">
    <name type="scientific">Candidatus Kaiserbacteria bacterium RIFCSPLOWO2_01_FULL_54_20</name>
    <dbReference type="NCBI Taxonomy" id="1798513"/>
    <lineage>
        <taxon>Bacteria</taxon>
        <taxon>Candidatus Kaiseribacteriota</taxon>
    </lineage>
</organism>
<keyword evidence="2" id="KW-0472">Membrane</keyword>
<evidence type="ECO:0000256" key="2">
    <source>
        <dbReference type="SAM" id="Phobius"/>
    </source>
</evidence>
<accession>A0A1F6EJN0</accession>
<gene>
    <name evidence="3" type="ORF">A3A40_00025</name>
</gene>
<feature type="region of interest" description="Disordered" evidence="1">
    <location>
        <begin position="302"/>
        <end position="328"/>
    </location>
</feature>
<feature type="transmembrane region" description="Helical" evidence="2">
    <location>
        <begin position="40"/>
        <end position="57"/>
    </location>
</feature>
<comment type="caution">
    <text evidence="3">The sequence shown here is derived from an EMBL/GenBank/DDBJ whole genome shotgun (WGS) entry which is preliminary data.</text>
</comment>